<dbReference type="PANTHER" id="PTHR13994:SF30">
    <property type="entry name" value="NUDIX HYDROLASE 10"/>
    <property type="match status" value="1"/>
</dbReference>
<dbReference type="AlphaFoldDB" id="A0ABD1S5D8"/>
<dbReference type="InterPro" id="IPR003293">
    <property type="entry name" value="Nudix_hydrolase6-like"/>
</dbReference>
<organism evidence="3 4">
    <name type="scientific">Forsythia ovata</name>
    <dbReference type="NCBI Taxonomy" id="205694"/>
    <lineage>
        <taxon>Eukaryota</taxon>
        <taxon>Viridiplantae</taxon>
        <taxon>Streptophyta</taxon>
        <taxon>Embryophyta</taxon>
        <taxon>Tracheophyta</taxon>
        <taxon>Spermatophyta</taxon>
        <taxon>Magnoliopsida</taxon>
        <taxon>eudicotyledons</taxon>
        <taxon>Gunneridae</taxon>
        <taxon>Pentapetalae</taxon>
        <taxon>asterids</taxon>
        <taxon>lamiids</taxon>
        <taxon>Lamiales</taxon>
        <taxon>Oleaceae</taxon>
        <taxon>Forsythieae</taxon>
        <taxon>Forsythia</taxon>
    </lineage>
</organism>
<dbReference type="InterPro" id="IPR000086">
    <property type="entry name" value="NUDIX_hydrolase_dom"/>
</dbReference>
<dbReference type="Proteomes" id="UP001604277">
    <property type="component" value="Unassembled WGS sequence"/>
</dbReference>
<comment type="caution">
    <text evidence="3">The sequence shown here is derived from an EMBL/GenBank/DDBJ whole genome shotgun (WGS) entry which is preliminary data.</text>
</comment>
<dbReference type="Gene3D" id="3.90.79.10">
    <property type="entry name" value="Nucleoside Triphosphate Pyrophosphohydrolase"/>
    <property type="match status" value="1"/>
</dbReference>
<name>A0ABD1S5D8_9LAMI</name>
<protein>
    <submittedName>
        <fullName evidence="3">Nudix hydrolase 10-like</fullName>
    </submittedName>
</protein>
<accession>A0ABD1S5D8</accession>
<dbReference type="CDD" id="cd04670">
    <property type="entry name" value="NUDIX_ASFGF2_Nudt6"/>
    <property type="match status" value="1"/>
</dbReference>
<proteinExistence type="predicted"/>
<evidence type="ECO:0000313" key="3">
    <source>
        <dbReference type="EMBL" id="KAL2495964.1"/>
    </source>
</evidence>
<dbReference type="FunFam" id="3.90.79.10:FF:000015">
    <property type="entry name" value="Nudix hydrolase 8"/>
    <property type="match status" value="1"/>
</dbReference>
<evidence type="ECO:0000259" key="2">
    <source>
        <dbReference type="PROSITE" id="PS51462"/>
    </source>
</evidence>
<dbReference type="Pfam" id="PF00293">
    <property type="entry name" value="NUDIX"/>
    <property type="match status" value="1"/>
</dbReference>
<dbReference type="PROSITE" id="PS00893">
    <property type="entry name" value="NUDIX_BOX"/>
    <property type="match status" value="1"/>
</dbReference>
<sequence>MAAKHVERRDPVAGESLGAYEDPVWCEERKVVEEFVMEQPVPPGFPCLHCIAQSRDCKFLFSLLVVREKYGRFRARRIWKIPTGIVDQGEDISVGAKREVQEETGIDTEFTEVLAFRQMHKSFYDKSDLFFLCMLRPLTFDIKNQDSEIDGAQWMPIEEYALQPLAEEQWMFKDVSDLCLAKLDKNYNGFSPLPIRSFFNDLVRYFYVNKHDLKL</sequence>
<keyword evidence="4" id="KW-1185">Reference proteome</keyword>
<gene>
    <name evidence="3" type="ORF">Fot_39721</name>
</gene>
<feature type="domain" description="Nudix hydrolase" evidence="2">
    <location>
        <begin position="43"/>
        <end position="177"/>
    </location>
</feature>
<keyword evidence="1" id="KW-0378">Hydrolase</keyword>
<dbReference type="PANTHER" id="PTHR13994">
    <property type="entry name" value="NUDIX HYDROLASE RELATED"/>
    <property type="match status" value="1"/>
</dbReference>
<evidence type="ECO:0000313" key="4">
    <source>
        <dbReference type="Proteomes" id="UP001604277"/>
    </source>
</evidence>
<dbReference type="PROSITE" id="PS51462">
    <property type="entry name" value="NUDIX"/>
    <property type="match status" value="1"/>
</dbReference>
<dbReference type="SUPFAM" id="SSF55811">
    <property type="entry name" value="Nudix"/>
    <property type="match status" value="1"/>
</dbReference>
<reference evidence="4" key="1">
    <citation type="submission" date="2024-07" db="EMBL/GenBank/DDBJ databases">
        <title>Two chromosome-level genome assemblies of Korean endemic species Abeliophyllum distichum and Forsythia ovata (Oleaceae).</title>
        <authorList>
            <person name="Jang H."/>
        </authorList>
    </citation>
    <scope>NUCLEOTIDE SEQUENCE [LARGE SCALE GENOMIC DNA]</scope>
</reference>
<dbReference type="EMBL" id="JBFOLJ010000011">
    <property type="protein sequence ID" value="KAL2495964.1"/>
    <property type="molecule type" value="Genomic_DNA"/>
</dbReference>
<evidence type="ECO:0000256" key="1">
    <source>
        <dbReference type="ARBA" id="ARBA00022801"/>
    </source>
</evidence>
<dbReference type="GO" id="GO:0016787">
    <property type="term" value="F:hydrolase activity"/>
    <property type="evidence" value="ECO:0007669"/>
    <property type="project" value="UniProtKB-KW"/>
</dbReference>
<dbReference type="InterPro" id="IPR015797">
    <property type="entry name" value="NUDIX_hydrolase-like_dom_sf"/>
</dbReference>
<dbReference type="InterPro" id="IPR020084">
    <property type="entry name" value="NUDIX_hydrolase_CS"/>
</dbReference>